<sequence length="148" mass="17037">MYLHSLLIGKYAEVYLGRKETKRYCCVDRYTILQLCLDRITKLHTHKKGQLLCQNGLKVTIKHYIKLSDMKVCTNYGGVGSATLKDDYCCSNLTQKYSTERHTLSFTCKCSKPQLKCFIKHGSCQSISSSFDRIHMWVFFSGNICILV</sequence>
<reference evidence="1" key="2">
    <citation type="journal article" date="2015" name="Fish Shellfish Immunol.">
        <title>Early steps in the European eel (Anguilla anguilla)-Vibrio vulnificus interaction in the gills: Role of the RtxA13 toxin.</title>
        <authorList>
            <person name="Callol A."/>
            <person name="Pajuelo D."/>
            <person name="Ebbesson L."/>
            <person name="Teles M."/>
            <person name="MacKenzie S."/>
            <person name="Amaro C."/>
        </authorList>
    </citation>
    <scope>NUCLEOTIDE SEQUENCE</scope>
</reference>
<proteinExistence type="predicted"/>
<dbReference type="EMBL" id="GBXM01011006">
    <property type="protein sequence ID" value="JAH97571.1"/>
    <property type="molecule type" value="Transcribed_RNA"/>
</dbReference>
<organism evidence="1">
    <name type="scientific">Anguilla anguilla</name>
    <name type="common">European freshwater eel</name>
    <name type="synonym">Muraena anguilla</name>
    <dbReference type="NCBI Taxonomy" id="7936"/>
    <lineage>
        <taxon>Eukaryota</taxon>
        <taxon>Metazoa</taxon>
        <taxon>Chordata</taxon>
        <taxon>Craniata</taxon>
        <taxon>Vertebrata</taxon>
        <taxon>Euteleostomi</taxon>
        <taxon>Actinopterygii</taxon>
        <taxon>Neopterygii</taxon>
        <taxon>Teleostei</taxon>
        <taxon>Anguilliformes</taxon>
        <taxon>Anguillidae</taxon>
        <taxon>Anguilla</taxon>
    </lineage>
</organism>
<protein>
    <submittedName>
        <fullName evidence="1">Uncharacterized protein</fullName>
    </submittedName>
</protein>
<dbReference type="AlphaFoldDB" id="A0A0E9X526"/>
<evidence type="ECO:0000313" key="1">
    <source>
        <dbReference type="EMBL" id="JAH97571.1"/>
    </source>
</evidence>
<name>A0A0E9X526_ANGAN</name>
<accession>A0A0E9X526</accession>
<reference evidence="1" key="1">
    <citation type="submission" date="2014-11" db="EMBL/GenBank/DDBJ databases">
        <authorList>
            <person name="Amaro Gonzalez C."/>
        </authorList>
    </citation>
    <scope>NUCLEOTIDE SEQUENCE</scope>
</reference>